<dbReference type="Proteomes" id="UP000607653">
    <property type="component" value="Unassembled WGS sequence"/>
</dbReference>
<name>A0A822ZF80_NELNU</name>
<evidence type="ECO:0000313" key="1">
    <source>
        <dbReference type="EMBL" id="DAD43537.1"/>
    </source>
</evidence>
<keyword evidence="2" id="KW-1185">Reference proteome</keyword>
<sequence length="124" mass="14266">MNLQKSEVFFSDSTPPNIRRLLSRVLKVRRVSNPGFYLGLPTLIGRSKSEALRYIVEKVSKRVEGWKEKYLTLAGKEILIKSVASALPIYTMSCFLLPKVLCKDIMKIQHNFWWGQDANGKKIH</sequence>
<proteinExistence type="predicted"/>
<evidence type="ECO:0000313" key="2">
    <source>
        <dbReference type="Proteomes" id="UP000607653"/>
    </source>
</evidence>
<comment type="caution">
    <text evidence="1">The sequence shown here is derived from an EMBL/GenBank/DDBJ whole genome shotgun (WGS) entry which is preliminary data.</text>
</comment>
<reference evidence="1 2" key="1">
    <citation type="journal article" date="2020" name="Mol. Biol. Evol.">
        <title>Distinct Expression and Methylation Patterns for Genes with Different Fates following a Single Whole-Genome Duplication in Flowering Plants.</title>
        <authorList>
            <person name="Shi T."/>
            <person name="Rahmani R.S."/>
            <person name="Gugger P.F."/>
            <person name="Wang M."/>
            <person name="Li H."/>
            <person name="Zhang Y."/>
            <person name="Li Z."/>
            <person name="Wang Q."/>
            <person name="Van de Peer Y."/>
            <person name="Marchal K."/>
            <person name="Chen J."/>
        </authorList>
    </citation>
    <scope>NUCLEOTIDE SEQUENCE [LARGE SCALE GENOMIC DNA]</scope>
    <source>
        <tissue evidence="1">Leaf</tissue>
    </source>
</reference>
<dbReference type="EMBL" id="DUZY01000006">
    <property type="protein sequence ID" value="DAD43537.1"/>
    <property type="molecule type" value="Genomic_DNA"/>
</dbReference>
<dbReference type="PANTHER" id="PTHR33116:SF86">
    <property type="entry name" value="REVERSE TRANSCRIPTASE DOMAIN-CONTAINING PROTEIN"/>
    <property type="match status" value="1"/>
</dbReference>
<dbReference type="AlphaFoldDB" id="A0A822ZF80"/>
<accession>A0A822ZF80</accession>
<gene>
    <name evidence="1" type="ORF">HUJ06_001767</name>
</gene>
<organism evidence="1 2">
    <name type="scientific">Nelumbo nucifera</name>
    <name type="common">Sacred lotus</name>
    <dbReference type="NCBI Taxonomy" id="4432"/>
    <lineage>
        <taxon>Eukaryota</taxon>
        <taxon>Viridiplantae</taxon>
        <taxon>Streptophyta</taxon>
        <taxon>Embryophyta</taxon>
        <taxon>Tracheophyta</taxon>
        <taxon>Spermatophyta</taxon>
        <taxon>Magnoliopsida</taxon>
        <taxon>Proteales</taxon>
        <taxon>Nelumbonaceae</taxon>
        <taxon>Nelumbo</taxon>
    </lineage>
</organism>
<dbReference type="PANTHER" id="PTHR33116">
    <property type="entry name" value="REVERSE TRANSCRIPTASE ZINC-BINDING DOMAIN-CONTAINING PROTEIN-RELATED-RELATED"/>
    <property type="match status" value="1"/>
</dbReference>
<protein>
    <submittedName>
        <fullName evidence="1">Uncharacterized protein</fullName>
    </submittedName>
</protein>